<dbReference type="Proteomes" id="UP000814176">
    <property type="component" value="Unassembled WGS sequence"/>
</dbReference>
<feature type="region of interest" description="Disordered" evidence="1">
    <location>
        <begin position="1"/>
        <end position="20"/>
    </location>
</feature>
<protein>
    <recommendedName>
        <fullName evidence="4">F-box domain-containing protein</fullName>
    </recommendedName>
</protein>
<comment type="caution">
    <text evidence="2">The sequence shown here is derived from an EMBL/GenBank/DDBJ whole genome shotgun (WGS) entry which is preliminary data.</text>
</comment>
<proteinExistence type="predicted"/>
<evidence type="ECO:0000313" key="2">
    <source>
        <dbReference type="EMBL" id="KAH9840766.1"/>
    </source>
</evidence>
<dbReference type="EMBL" id="JADCUA010000004">
    <property type="protein sequence ID" value="KAH9840766.1"/>
    <property type="molecule type" value="Genomic_DNA"/>
</dbReference>
<feature type="compositionally biased region" description="Polar residues" evidence="1">
    <location>
        <begin position="1"/>
        <end position="13"/>
    </location>
</feature>
<evidence type="ECO:0008006" key="4">
    <source>
        <dbReference type="Google" id="ProtNLM"/>
    </source>
</evidence>
<sequence length="457" mass="51877">MPLNRRPSSSSMASPFPRNNVHTKASRHIYSRSNRDTLEQSDEHILDYRLPLELCEMIIDSIAYSGLTEGRGYWAQSEWRNALLACAFVCRAWHLRSMFHLHKSVQLANRKQVVSLSKRLRQHQDLQAAVEYVTISRAESLSVRPYLSGDKDHDGIGRFGTFIMMLARRLPNITSLTIAGVVWRTGSMHPECMRYLSTYTTITRLCLHYVTFTRTSQFVSLLSALPNLQCLDCADVKWAQIPLMLPVPLHAQRHTHHLILSGIDTSTISKSLLNGKNIQVGSHWQRLLDILHHVSACEVSMTLPSVRRIDLSQHSKLGRLSISYTYSAHASFYYIAATLSTITSDALSTIHVQFQHSAIDSKLSDLYRATDQWAKSFVNQMDHNDDLQRIDEILSGACFASITRGGVCFEITMNPRHHARIAQLTGSEEYWTQTLTQKMPRAAERGILQCVLTQSVR</sequence>
<reference evidence="2 3" key="1">
    <citation type="journal article" date="2021" name="Environ. Microbiol.">
        <title>Gene family expansions and transcriptome signatures uncover fungal adaptations to wood decay.</title>
        <authorList>
            <person name="Hage H."/>
            <person name="Miyauchi S."/>
            <person name="Viragh M."/>
            <person name="Drula E."/>
            <person name="Min B."/>
            <person name="Chaduli D."/>
            <person name="Navarro D."/>
            <person name="Favel A."/>
            <person name="Norest M."/>
            <person name="Lesage-Meessen L."/>
            <person name="Balint B."/>
            <person name="Merenyi Z."/>
            <person name="de Eugenio L."/>
            <person name="Morin E."/>
            <person name="Martinez A.T."/>
            <person name="Baldrian P."/>
            <person name="Stursova M."/>
            <person name="Martinez M.J."/>
            <person name="Novotny C."/>
            <person name="Magnuson J.K."/>
            <person name="Spatafora J.W."/>
            <person name="Maurice S."/>
            <person name="Pangilinan J."/>
            <person name="Andreopoulos W."/>
            <person name="LaButti K."/>
            <person name="Hundley H."/>
            <person name="Na H."/>
            <person name="Kuo A."/>
            <person name="Barry K."/>
            <person name="Lipzen A."/>
            <person name="Henrissat B."/>
            <person name="Riley R."/>
            <person name="Ahrendt S."/>
            <person name="Nagy L.G."/>
            <person name="Grigoriev I.V."/>
            <person name="Martin F."/>
            <person name="Rosso M.N."/>
        </authorList>
    </citation>
    <scope>NUCLEOTIDE SEQUENCE [LARGE SCALE GENOMIC DNA]</scope>
    <source>
        <strain evidence="2 3">CIRM-BRFM 1785</strain>
    </source>
</reference>
<evidence type="ECO:0000256" key="1">
    <source>
        <dbReference type="SAM" id="MobiDB-lite"/>
    </source>
</evidence>
<name>A0ABQ8KQC2_9APHY</name>
<keyword evidence="3" id="KW-1185">Reference proteome</keyword>
<gene>
    <name evidence="2" type="ORF">C8Q71DRAFT_422415</name>
</gene>
<dbReference type="RefSeq" id="XP_047782232.1">
    <property type="nucleotide sequence ID" value="XM_047918460.1"/>
</dbReference>
<dbReference type="SUPFAM" id="SSF52047">
    <property type="entry name" value="RNI-like"/>
    <property type="match status" value="1"/>
</dbReference>
<evidence type="ECO:0000313" key="3">
    <source>
        <dbReference type="Proteomes" id="UP000814176"/>
    </source>
</evidence>
<dbReference type="GeneID" id="71999192"/>
<organism evidence="2 3">
    <name type="scientific">Rhodofomes roseus</name>
    <dbReference type="NCBI Taxonomy" id="34475"/>
    <lineage>
        <taxon>Eukaryota</taxon>
        <taxon>Fungi</taxon>
        <taxon>Dikarya</taxon>
        <taxon>Basidiomycota</taxon>
        <taxon>Agaricomycotina</taxon>
        <taxon>Agaricomycetes</taxon>
        <taxon>Polyporales</taxon>
        <taxon>Rhodofomes</taxon>
    </lineage>
</organism>
<accession>A0ABQ8KQC2</accession>